<keyword evidence="4" id="KW-0663">Pyridoxal phosphate</keyword>
<dbReference type="PROSITE" id="PS50949">
    <property type="entry name" value="HTH_GNTR"/>
    <property type="match status" value="1"/>
</dbReference>
<dbReference type="GO" id="GO:0003700">
    <property type="term" value="F:DNA-binding transcription factor activity"/>
    <property type="evidence" value="ECO:0007669"/>
    <property type="project" value="InterPro"/>
</dbReference>
<dbReference type="SUPFAM" id="SSF53383">
    <property type="entry name" value="PLP-dependent transferases"/>
    <property type="match status" value="1"/>
</dbReference>
<keyword evidence="6" id="KW-0238">DNA-binding</keyword>
<dbReference type="GO" id="GO:0030170">
    <property type="term" value="F:pyridoxal phosphate binding"/>
    <property type="evidence" value="ECO:0007669"/>
    <property type="project" value="InterPro"/>
</dbReference>
<dbReference type="SMART" id="SM00345">
    <property type="entry name" value="HTH_GNTR"/>
    <property type="match status" value="1"/>
</dbReference>
<proteinExistence type="inferred from homology"/>
<dbReference type="Proteomes" id="UP001219585">
    <property type="component" value="Chromosome"/>
</dbReference>
<evidence type="ECO:0000256" key="2">
    <source>
        <dbReference type="ARBA" id="ARBA00005384"/>
    </source>
</evidence>
<accession>A0AAJ5RS27</accession>
<dbReference type="CDD" id="cd00609">
    <property type="entry name" value="AAT_like"/>
    <property type="match status" value="1"/>
</dbReference>
<dbReference type="InterPro" id="IPR000524">
    <property type="entry name" value="Tscrpt_reg_HTH_GntR"/>
</dbReference>
<dbReference type="CDD" id="cd07377">
    <property type="entry name" value="WHTH_GntR"/>
    <property type="match status" value="1"/>
</dbReference>
<dbReference type="InterPro" id="IPR015421">
    <property type="entry name" value="PyrdxlP-dep_Trfase_major"/>
</dbReference>
<comment type="cofactor">
    <cofactor evidence="1">
        <name>pyridoxal 5'-phosphate</name>
        <dbReference type="ChEBI" id="CHEBI:597326"/>
    </cofactor>
</comment>
<keyword evidence="7" id="KW-0804">Transcription</keyword>
<keyword evidence="3 9" id="KW-0032">Aminotransferase</keyword>
<dbReference type="RefSeq" id="WP_274796770.1">
    <property type="nucleotide sequence ID" value="NZ_CP113527.1"/>
</dbReference>
<dbReference type="InterPro" id="IPR015424">
    <property type="entry name" value="PyrdxlP-dep_Trfase"/>
</dbReference>
<comment type="similarity">
    <text evidence="2">In the C-terminal section; belongs to the class-I pyridoxal-phosphate-dependent aminotransferase family.</text>
</comment>
<evidence type="ECO:0000313" key="10">
    <source>
        <dbReference type="Proteomes" id="UP001219585"/>
    </source>
</evidence>
<keyword evidence="5" id="KW-0805">Transcription regulation</keyword>
<evidence type="ECO:0000256" key="1">
    <source>
        <dbReference type="ARBA" id="ARBA00001933"/>
    </source>
</evidence>
<reference evidence="9" key="1">
    <citation type="submission" date="2022-11" db="EMBL/GenBank/DDBJ databases">
        <title>Lysinibacillus irui.</title>
        <authorList>
            <person name="Akintayo S.O."/>
        </authorList>
    </citation>
    <scope>NUCLEOTIDE SEQUENCE</scope>
    <source>
        <strain evidence="9">IRB4-01</strain>
    </source>
</reference>
<evidence type="ECO:0000256" key="6">
    <source>
        <dbReference type="ARBA" id="ARBA00023125"/>
    </source>
</evidence>
<dbReference type="Gene3D" id="1.10.10.10">
    <property type="entry name" value="Winged helix-like DNA-binding domain superfamily/Winged helix DNA-binding domain"/>
    <property type="match status" value="1"/>
</dbReference>
<dbReference type="InterPro" id="IPR004839">
    <property type="entry name" value="Aminotransferase_I/II_large"/>
</dbReference>
<dbReference type="InterPro" id="IPR036390">
    <property type="entry name" value="WH_DNA-bd_sf"/>
</dbReference>
<dbReference type="PANTHER" id="PTHR46577:SF1">
    <property type="entry name" value="HTH-TYPE TRANSCRIPTIONAL REGULATORY PROTEIN GABR"/>
    <property type="match status" value="1"/>
</dbReference>
<dbReference type="GO" id="GO:0008483">
    <property type="term" value="F:transaminase activity"/>
    <property type="evidence" value="ECO:0007669"/>
    <property type="project" value="UniProtKB-KW"/>
</dbReference>
<protein>
    <submittedName>
        <fullName evidence="9">PLP-dependent aminotransferase family protein</fullName>
    </submittedName>
</protein>
<dbReference type="Pfam" id="PF00392">
    <property type="entry name" value="GntR"/>
    <property type="match status" value="1"/>
</dbReference>
<evidence type="ECO:0000259" key="8">
    <source>
        <dbReference type="PROSITE" id="PS50949"/>
    </source>
</evidence>
<dbReference type="GO" id="GO:0003677">
    <property type="term" value="F:DNA binding"/>
    <property type="evidence" value="ECO:0007669"/>
    <property type="project" value="UniProtKB-KW"/>
</dbReference>
<evidence type="ECO:0000256" key="4">
    <source>
        <dbReference type="ARBA" id="ARBA00022898"/>
    </source>
</evidence>
<dbReference type="AlphaFoldDB" id="A0AAJ5RS27"/>
<evidence type="ECO:0000256" key="7">
    <source>
        <dbReference type="ARBA" id="ARBA00023163"/>
    </source>
</evidence>
<feature type="domain" description="HTH gntR-type" evidence="8">
    <location>
        <begin position="12"/>
        <end position="80"/>
    </location>
</feature>
<dbReference type="SUPFAM" id="SSF46785">
    <property type="entry name" value="Winged helix' DNA-binding domain"/>
    <property type="match status" value="1"/>
</dbReference>
<gene>
    <name evidence="9" type="ORF">OU989_08815</name>
</gene>
<dbReference type="Pfam" id="PF00155">
    <property type="entry name" value="Aminotran_1_2"/>
    <property type="match status" value="1"/>
</dbReference>
<dbReference type="KEGG" id="liu:OU989_08815"/>
<keyword evidence="3 9" id="KW-0808">Transferase</keyword>
<dbReference type="EMBL" id="CP113527">
    <property type="protein sequence ID" value="WDV08564.1"/>
    <property type="molecule type" value="Genomic_DNA"/>
</dbReference>
<evidence type="ECO:0000256" key="3">
    <source>
        <dbReference type="ARBA" id="ARBA00022576"/>
    </source>
</evidence>
<dbReference type="PANTHER" id="PTHR46577">
    <property type="entry name" value="HTH-TYPE TRANSCRIPTIONAL REGULATORY PROTEIN GABR"/>
    <property type="match status" value="1"/>
</dbReference>
<evidence type="ECO:0000313" key="9">
    <source>
        <dbReference type="EMBL" id="WDV08564.1"/>
    </source>
</evidence>
<dbReference type="Gene3D" id="3.40.640.10">
    <property type="entry name" value="Type I PLP-dependent aspartate aminotransferase-like (Major domain)"/>
    <property type="match status" value="1"/>
</dbReference>
<organism evidence="9 10">
    <name type="scientific">Lysinibacillus irui</name>
    <dbReference type="NCBI Taxonomy" id="2998077"/>
    <lineage>
        <taxon>Bacteria</taxon>
        <taxon>Bacillati</taxon>
        <taxon>Bacillota</taxon>
        <taxon>Bacilli</taxon>
        <taxon>Bacillales</taxon>
        <taxon>Bacillaceae</taxon>
        <taxon>Lysinibacillus</taxon>
    </lineage>
</organism>
<dbReference type="PRINTS" id="PR00035">
    <property type="entry name" value="HTHGNTR"/>
</dbReference>
<evidence type="ECO:0000256" key="5">
    <source>
        <dbReference type="ARBA" id="ARBA00023015"/>
    </source>
</evidence>
<name>A0AAJ5RS27_9BACI</name>
<dbReference type="InterPro" id="IPR036388">
    <property type="entry name" value="WH-like_DNA-bd_sf"/>
</dbReference>
<sequence length="460" mass="52665">MDDFIFLLTENEAKYKQVYQQIKALITQGALKTNDSLPSIRKLAETLHVSRNTTLTAYEQLVAEGYIRGEGRKGYFVNALEQVFLQEQIDPIISQTKYHLPSIVVDFRAGAVDQQHFPLKTWRQIANQVLLDSSCYQYGELFGDSLLKEQLVQYLLQARGVSTTIENIIIGSSTQQMLLHLGFLLKDHFPSILLEDPGYNGAREAFQLHNFHIEALPVTESGAQLNLLADSPSRLLYVTPSHHFPYGVSMNIQQRQTLIQWAQQVDGFILEDDYDGEFRYAQQPFPALASIDPSRVIYLGTFSKSFLPGVRLSYMVLPNMLVQPFKERFAHFEQNASSLHQRTMAHFMAQGEWTRHIKRMRLTYKQKMQRLVQELQQQLGEQVTIIGEQSGLYVLVKIKSALSEQQLIEQAESCGVKVYPTSPFFHQQAKETPMLQLGFSKLTMEEIKLGVELLKEAWQP</sequence>
<dbReference type="InterPro" id="IPR051446">
    <property type="entry name" value="HTH_trans_reg/aminotransferase"/>
</dbReference>